<accession>T1E8V9</accession>
<reference evidence="2" key="1">
    <citation type="submission" date="2013-07" db="EMBL/GenBank/DDBJ databases">
        <title>Transcriptome sequencing and developmental regulation of gene expression in Anopheles aquasalis.</title>
        <authorList>
            <consortium name="Brazilian Malaria Network (MCT/CNPq/MS/SCTIE/DECIT/PRONEX 555648/2009-5) and Research Network on Bioactive Molecules from Arthropod Vectors (NAP-MOBIARVE"/>
            <consortium name="University of Sao Paulo)"/>
            <person name="Marinotti O."/>
            <person name="Ribeiro J.M.C."/>
            <person name="Costa-da-Silva A.L."/>
            <person name="Silva M.C.P."/>
            <person name="Lopes A.R."/>
            <person name="Barros M.S."/>
            <person name="Sa-Nunes A."/>
            <person name="Konjin B.B."/>
            <person name="Carvalho E."/>
            <person name="Suesdek L."/>
            <person name="Silva-Neto M.A.C."/>
            <person name="Capurro M.L."/>
        </authorList>
    </citation>
    <scope>NUCLEOTIDE SEQUENCE</scope>
    <source>
        <tissue evidence="2">Whole body</tissue>
    </source>
</reference>
<proteinExistence type="evidence at transcript level"/>
<evidence type="ECO:0000313" key="2">
    <source>
        <dbReference type="EMBL" id="JAA99177.1"/>
    </source>
</evidence>
<organism evidence="2">
    <name type="scientific">Anopheles aquasalis</name>
    <name type="common">Malaria mosquito</name>
    <dbReference type="NCBI Taxonomy" id="42839"/>
    <lineage>
        <taxon>Eukaryota</taxon>
        <taxon>Metazoa</taxon>
        <taxon>Ecdysozoa</taxon>
        <taxon>Arthropoda</taxon>
        <taxon>Hexapoda</taxon>
        <taxon>Insecta</taxon>
        <taxon>Pterygota</taxon>
        <taxon>Neoptera</taxon>
        <taxon>Endopterygota</taxon>
        <taxon>Diptera</taxon>
        <taxon>Nematocera</taxon>
        <taxon>Culicoidea</taxon>
        <taxon>Culicidae</taxon>
        <taxon>Anophelinae</taxon>
        <taxon>Anopheles</taxon>
    </lineage>
</organism>
<feature type="signal peptide" evidence="1">
    <location>
        <begin position="1"/>
        <end position="15"/>
    </location>
</feature>
<dbReference type="AlphaFoldDB" id="T1E8V9"/>
<keyword evidence="1" id="KW-0732">Signal</keyword>
<evidence type="ECO:0000256" key="1">
    <source>
        <dbReference type="SAM" id="SignalP"/>
    </source>
</evidence>
<sequence>MLMLVISVLLKMAQTWPWSGKLQSGHVLHSDVLLSIPRVLICFLATCCYKKTIARGRRRHATLSLLSKRHSHHHHHQQHHYQRTFIIPLAYERTDDLW</sequence>
<protein>
    <submittedName>
        <fullName evidence="2">Putative secreted protein</fullName>
    </submittedName>
</protein>
<name>T1E8V9_ANOAQ</name>
<dbReference type="EMBL" id="GAMD01002413">
    <property type="protein sequence ID" value="JAA99177.1"/>
    <property type="molecule type" value="mRNA"/>
</dbReference>
<feature type="chain" id="PRO_5012587772" evidence="1">
    <location>
        <begin position="16"/>
        <end position="98"/>
    </location>
</feature>